<dbReference type="EMBL" id="CAJJDP010000050">
    <property type="protein sequence ID" value="CAD8167483.1"/>
    <property type="molecule type" value="Genomic_DNA"/>
</dbReference>
<dbReference type="SMART" id="SM00222">
    <property type="entry name" value="Sec7"/>
    <property type="match status" value="1"/>
</dbReference>
<dbReference type="Proteomes" id="UP000683925">
    <property type="component" value="Unassembled WGS sequence"/>
</dbReference>
<name>A0A8S1UTG2_PAROT</name>
<dbReference type="GO" id="GO:0032012">
    <property type="term" value="P:regulation of ARF protein signal transduction"/>
    <property type="evidence" value="ECO:0007669"/>
    <property type="project" value="InterPro"/>
</dbReference>
<dbReference type="Pfam" id="PF01369">
    <property type="entry name" value="Sec7"/>
    <property type="match status" value="1"/>
</dbReference>
<dbReference type="PROSITE" id="PS50190">
    <property type="entry name" value="SEC7"/>
    <property type="match status" value="1"/>
</dbReference>
<dbReference type="PANTHER" id="PTHR10663:SF375">
    <property type="entry name" value="LD29171P"/>
    <property type="match status" value="1"/>
</dbReference>
<dbReference type="CDD" id="cd23022">
    <property type="entry name" value="zf-HIT_DDX59"/>
    <property type="match status" value="1"/>
</dbReference>
<dbReference type="OMA" id="CIYLMGR"/>
<dbReference type="OrthoDB" id="18431at2759"/>
<evidence type="ECO:0000313" key="2">
    <source>
        <dbReference type="EMBL" id="CAD8167483.1"/>
    </source>
</evidence>
<evidence type="ECO:0000259" key="1">
    <source>
        <dbReference type="PROSITE" id="PS50190"/>
    </source>
</evidence>
<dbReference type="FunFam" id="1.10.1000.11:FF:000002">
    <property type="entry name" value="Cytohesin 1"/>
    <property type="match status" value="1"/>
</dbReference>
<accession>A0A8S1UTG2</accession>
<dbReference type="InterPro" id="IPR015403">
    <property type="entry name" value="Mon2/Sec7/BIG1-like_HDS"/>
</dbReference>
<gene>
    <name evidence="2" type="ORF">POCTA_138.1.T0500105</name>
</gene>
<dbReference type="CDD" id="cd00171">
    <property type="entry name" value="Sec7"/>
    <property type="match status" value="1"/>
</dbReference>
<feature type="domain" description="SEC7" evidence="1">
    <location>
        <begin position="568"/>
        <end position="756"/>
    </location>
</feature>
<organism evidence="2 3">
    <name type="scientific">Paramecium octaurelia</name>
    <dbReference type="NCBI Taxonomy" id="43137"/>
    <lineage>
        <taxon>Eukaryota</taxon>
        <taxon>Sar</taxon>
        <taxon>Alveolata</taxon>
        <taxon>Ciliophora</taxon>
        <taxon>Intramacronucleata</taxon>
        <taxon>Oligohymenophorea</taxon>
        <taxon>Peniculida</taxon>
        <taxon>Parameciidae</taxon>
        <taxon>Paramecium</taxon>
    </lineage>
</organism>
<sequence length="1615" mass="189509">MSLSLSDLTNQSLDKIKKTITKKQFELKQTIEETQQLKDYFDANHLIKVYQQCIESKQVKLIELALFDIKNLVEQGFFAGEQKIGDKRAINVILEIVLSCQQEKEETLQIHMIKAIQTIMTNRKHHIYGELTTQVFQLLINLHSVSKIVAIVNASKEASQKIVSTYFQRLEDFGILTESEFQQAIQKQENQGQLILGKCRAMVNAEQYMRSLMTSLIDEVQIYSERRQVYDRQIEDLNQMKVIDLNLCEPNLRNVIVERNSIQVYVTNEQNIKNGKFGWCIVCRKQASQYCKETKVPVCSKECKFVHLNQMNNFSQCYQHSNYSELYCKDALDILEMLCQLSQKDNANSQLNQMASKCKTLSLELIYEALAQSNIILQNKPKFIQMIKEQLLESLLKNSLSAEKQLLISSLNIFIQLIWKVRSHLKKELEALIENIYFKFLDSSNSSFDHKQYTLKVFNKIMTKPRVVIEIFVNYDCSLGQNNLLKKILDMQCRIIQGRFSKQEFQASITQNQEIYLKSLCQDNYYGYIKCLKDFCEQNEDAQNLIQVQQLDEQEDTTIQSQQLSQDPIEKQKQMKLEMNKAVQKFNFKPEHCIKHLIACQFMETRDPKLFAQFLWENRDLNKDKLGELFGCSTEFNQQVFQQYIDFMNFKDLQVDEGLRYMLEFFTLPGESQQIDRIMEKFASKYCIDNPGIYQSAQAAYTLSYLLMMLQTDLHNEKNLEKMTVPQFFNLAKGINDGENLPQDLLLGFYQRIQKTPLALHAKEQAKKALEQANQVDQRRKHALLAKEAEESLKKWFKEHPNQDAYFYANSIDHVKSLLQQTWSAIFASISVFLEQTEDKVQIALCFETIQFCIYLMGRFDLDEEKDTFISFLQRYCTGIPNTYRQMVGIKTLIKATIQSGQYLRKSWKVALQLVSRLEILHQAVKKIKVDSPQKESYNQEDIQNIEGLFQIISYDQIDKIFNMSINLDSNSILEFIRALCELSKEEIKQNRTFLLSRMIEVADFNMNRIKIVWSRMWEIMREHFLEVGCHKNVDLAIYALDQLKQLSCKFLQQPELANYHFQKEFLMPFEQIFSHSQAQSQYKIQLREYLLSCMCMITNVCFNSLKSGWKIIMNIVNQALQEDQQQLVRLCVQITDKIMEDVNNQQVNQEIYMELIQALIKLTKNKEINIVENAIKQLKSLIDHIALIKNNDNKFLDSLWIPVLSSLSILYSDERVDVQQLSVQTLFELLQKHGVYQTNEFWKMILRGVIRPLFDEIQFQKSQTIKQQQSKKSIASTCKMTFQLFTDLVISQIQQIQPCINDLIDIFVQLVLQTQDYISILCLQSLKKIIQNVGQSLTEDNWNVLIEQIQHLLQQCSPTELLEAFNLDEDFQKPLDQLLKEEIRPKKLSLKINATECLSKQSIQERCLEILEVQVTQFQNHITQQNKQQILQLFQESYQKCKRFNTNLYMRYFLEQWAVDWNSVQRSSQEFDDLENTYTTQKKQLSFINIELLAARVIVTFSNDPFSFVEQLVSRFLDAYNGLSQPQHRQDTLNGNLEQLRHLESQIVISRLQQLFMETVFPLLKQNLKQKVVSKWLIQLLKAGLNVSGVENKEYNKILVNLLEEIINYENNAF</sequence>
<dbReference type="Pfam" id="PF09324">
    <property type="entry name" value="Sec7-like_HDS"/>
    <property type="match status" value="1"/>
</dbReference>
<dbReference type="GO" id="GO:0005085">
    <property type="term" value="F:guanyl-nucleotide exchange factor activity"/>
    <property type="evidence" value="ECO:0007669"/>
    <property type="project" value="InterPro"/>
</dbReference>
<evidence type="ECO:0000313" key="3">
    <source>
        <dbReference type="Proteomes" id="UP000683925"/>
    </source>
</evidence>
<comment type="caution">
    <text evidence="2">The sequence shown here is derived from an EMBL/GenBank/DDBJ whole genome shotgun (WGS) entry which is preliminary data.</text>
</comment>
<reference evidence="2" key="1">
    <citation type="submission" date="2021-01" db="EMBL/GenBank/DDBJ databases">
        <authorList>
            <consortium name="Genoscope - CEA"/>
            <person name="William W."/>
        </authorList>
    </citation>
    <scope>NUCLEOTIDE SEQUENCE</scope>
</reference>
<protein>
    <recommendedName>
        <fullName evidence="1">SEC7 domain-containing protein</fullName>
    </recommendedName>
</protein>
<dbReference type="PANTHER" id="PTHR10663">
    <property type="entry name" value="GUANYL-NUCLEOTIDE EXCHANGE FACTOR"/>
    <property type="match status" value="1"/>
</dbReference>
<dbReference type="InterPro" id="IPR032691">
    <property type="entry name" value="Mon2/Sec7/BIG1-like_HUS"/>
</dbReference>
<dbReference type="InterPro" id="IPR000904">
    <property type="entry name" value="Sec7_dom"/>
</dbReference>
<dbReference type="Pfam" id="PF12783">
    <property type="entry name" value="Sec7-like_HUS"/>
    <property type="match status" value="1"/>
</dbReference>
<proteinExistence type="predicted"/>
<keyword evidence="3" id="KW-1185">Reference proteome</keyword>